<dbReference type="PROSITE" id="PS50929">
    <property type="entry name" value="ABC_TM1F"/>
    <property type="match status" value="1"/>
</dbReference>
<keyword evidence="2 7" id="KW-0812">Transmembrane</keyword>
<dbReference type="SMART" id="SM00382">
    <property type="entry name" value="AAA"/>
    <property type="match status" value="1"/>
</dbReference>
<dbReference type="PROSITE" id="PS00211">
    <property type="entry name" value="ABC_TRANSPORTER_1"/>
    <property type="match status" value="1"/>
</dbReference>
<dbReference type="CDD" id="cd03254">
    <property type="entry name" value="ABCC_Glucan_exporter_like"/>
    <property type="match status" value="1"/>
</dbReference>
<name>A0ABT9V0D0_9BACL</name>
<dbReference type="InterPro" id="IPR017871">
    <property type="entry name" value="ABC_transporter-like_CS"/>
</dbReference>
<dbReference type="InterPro" id="IPR039421">
    <property type="entry name" value="Type_1_exporter"/>
</dbReference>
<evidence type="ECO:0000256" key="5">
    <source>
        <dbReference type="ARBA" id="ARBA00022989"/>
    </source>
</evidence>
<dbReference type="SUPFAM" id="SSF90123">
    <property type="entry name" value="ABC transporter transmembrane region"/>
    <property type="match status" value="1"/>
</dbReference>
<proteinExistence type="predicted"/>
<feature type="domain" description="ABC transporter" evidence="8">
    <location>
        <begin position="345"/>
        <end position="579"/>
    </location>
</feature>
<evidence type="ECO:0000259" key="9">
    <source>
        <dbReference type="PROSITE" id="PS50929"/>
    </source>
</evidence>
<dbReference type="EMBL" id="JAUSTU010000002">
    <property type="protein sequence ID" value="MDQ0154399.1"/>
    <property type="molecule type" value="Genomic_DNA"/>
</dbReference>
<evidence type="ECO:0000256" key="1">
    <source>
        <dbReference type="ARBA" id="ARBA00004651"/>
    </source>
</evidence>
<dbReference type="InterPro" id="IPR003439">
    <property type="entry name" value="ABC_transporter-like_ATP-bd"/>
</dbReference>
<dbReference type="InterPro" id="IPR011527">
    <property type="entry name" value="ABC1_TM_dom"/>
</dbReference>
<dbReference type="PANTHER" id="PTHR43394:SF1">
    <property type="entry name" value="ATP-BINDING CASSETTE SUB-FAMILY B MEMBER 10, MITOCHONDRIAL"/>
    <property type="match status" value="1"/>
</dbReference>
<dbReference type="GO" id="GO:0005524">
    <property type="term" value="F:ATP binding"/>
    <property type="evidence" value="ECO:0007669"/>
    <property type="project" value="UniProtKB-KW"/>
</dbReference>
<evidence type="ECO:0000256" key="4">
    <source>
        <dbReference type="ARBA" id="ARBA00022840"/>
    </source>
</evidence>
<dbReference type="CDD" id="cd18547">
    <property type="entry name" value="ABC_6TM_Tm288_like"/>
    <property type="match status" value="1"/>
</dbReference>
<keyword evidence="3" id="KW-0547">Nucleotide-binding</keyword>
<comment type="caution">
    <text evidence="10">The sequence shown here is derived from an EMBL/GenBank/DDBJ whole genome shotgun (WGS) entry which is preliminary data.</text>
</comment>
<dbReference type="Proteomes" id="UP001231362">
    <property type="component" value="Unassembled WGS sequence"/>
</dbReference>
<dbReference type="InterPro" id="IPR003593">
    <property type="entry name" value="AAA+_ATPase"/>
</dbReference>
<reference evidence="10 11" key="1">
    <citation type="submission" date="2023-07" db="EMBL/GenBank/DDBJ databases">
        <title>Genomic Encyclopedia of Type Strains, Phase IV (KMG-IV): sequencing the most valuable type-strain genomes for metagenomic binning, comparative biology and taxonomic classification.</title>
        <authorList>
            <person name="Goeker M."/>
        </authorList>
    </citation>
    <scope>NUCLEOTIDE SEQUENCE [LARGE SCALE GENOMIC DNA]</scope>
    <source>
        <strain evidence="10 11">DSM 23948</strain>
    </source>
</reference>
<dbReference type="Gene3D" id="3.40.50.300">
    <property type="entry name" value="P-loop containing nucleotide triphosphate hydrolases"/>
    <property type="match status" value="1"/>
</dbReference>
<feature type="transmembrane region" description="Helical" evidence="7">
    <location>
        <begin position="65"/>
        <end position="85"/>
    </location>
</feature>
<organism evidence="10 11">
    <name type="scientific">Anoxybacillus andreesenii</name>
    <dbReference type="NCBI Taxonomy" id="1325932"/>
    <lineage>
        <taxon>Bacteria</taxon>
        <taxon>Bacillati</taxon>
        <taxon>Bacillota</taxon>
        <taxon>Bacilli</taxon>
        <taxon>Bacillales</taxon>
        <taxon>Anoxybacillaceae</taxon>
        <taxon>Anoxybacillus</taxon>
    </lineage>
</organism>
<feature type="transmembrane region" description="Helical" evidence="7">
    <location>
        <begin position="26"/>
        <end position="45"/>
    </location>
</feature>
<evidence type="ECO:0000259" key="8">
    <source>
        <dbReference type="PROSITE" id="PS50893"/>
    </source>
</evidence>
<dbReference type="Pfam" id="PF00664">
    <property type="entry name" value="ABC_membrane"/>
    <property type="match status" value="1"/>
</dbReference>
<keyword evidence="6 7" id="KW-0472">Membrane</keyword>
<evidence type="ECO:0000256" key="3">
    <source>
        <dbReference type="ARBA" id="ARBA00022741"/>
    </source>
</evidence>
<keyword evidence="11" id="KW-1185">Reference proteome</keyword>
<comment type="subcellular location">
    <subcellularLocation>
        <location evidence="1">Cell membrane</location>
        <topology evidence="1">Multi-pass membrane protein</topology>
    </subcellularLocation>
</comment>
<evidence type="ECO:0000256" key="2">
    <source>
        <dbReference type="ARBA" id="ARBA00022692"/>
    </source>
</evidence>
<feature type="domain" description="ABC transmembrane type-1" evidence="9">
    <location>
        <begin position="29"/>
        <end position="311"/>
    </location>
</feature>
<dbReference type="Gene3D" id="1.20.1560.10">
    <property type="entry name" value="ABC transporter type 1, transmembrane domain"/>
    <property type="match status" value="1"/>
</dbReference>
<dbReference type="InterPro" id="IPR027417">
    <property type="entry name" value="P-loop_NTPase"/>
</dbReference>
<gene>
    <name evidence="10" type="ORF">J2S07_000703</name>
</gene>
<protein>
    <submittedName>
        <fullName evidence="10">ATP-binding cassette subfamily B protein</fullName>
    </submittedName>
</protein>
<dbReference type="PROSITE" id="PS50893">
    <property type="entry name" value="ABC_TRANSPORTER_2"/>
    <property type="match status" value="1"/>
</dbReference>
<evidence type="ECO:0000313" key="10">
    <source>
        <dbReference type="EMBL" id="MDQ0154399.1"/>
    </source>
</evidence>
<accession>A0ABT9V0D0</accession>
<feature type="transmembrane region" description="Helical" evidence="7">
    <location>
        <begin position="264"/>
        <end position="288"/>
    </location>
</feature>
<sequence>MAKQKKPQNMSTTLRRIWGYMAKEKALFILVMAMLIMSSVLSLIGPYLMGVAVDDVIAGSGGKELFIMLLWLNLIYLAQSGAIFFQNYWMIGIAQNVVFVMRNQLFSHLQKLPISFYQKRQHGELMSRLTNDMENVSRTLNSAVIQVVTSTLTIIGTIVVMLWLSPLLTVLTLLIVPALFAGMKWITNRTGKYFKEQQKTLGDMNGYIEEAISGQKIIKMYSQERRVIEEFEEKNEALRTSSYWAQSYSGLIPKLMNMLNNISFTIIVGVGGVLALKGAVSIGVIVTFTTYARQFTRPLNDLANQFNMILSAVAGAERVFQIMDEEMEAKDESEAREIATLKGEIAFEHVSFSYDQELATLRDVSFHASPGEMVALVGPTGAGKTTIISLLSRFYDADDGVILVDGLDIKKIKRESLRQQMAFVLQDSVLFRTTVRENIRYGNLKATDDEVVEASKRANAHDFIMKLPKGYDTVLSTEGSDLSHGQRQLLSIARAMLADPALLILDEATSSIDTITELKISEALKTLMAGRTSFVIAHRLNTIQNADLIIVLKDGEVIEKGTDQELIERKGFYADLVHAQRQKGAV</sequence>
<evidence type="ECO:0000313" key="11">
    <source>
        <dbReference type="Proteomes" id="UP001231362"/>
    </source>
</evidence>
<dbReference type="Pfam" id="PF00005">
    <property type="entry name" value="ABC_tran"/>
    <property type="match status" value="1"/>
</dbReference>
<feature type="transmembrane region" description="Helical" evidence="7">
    <location>
        <begin position="143"/>
        <end position="164"/>
    </location>
</feature>
<evidence type="ECO:0000256" key="6">
    <source>
        <dbReference type="ARBA" id="ARBA00023136"/>
    </source>
</evidence>
<keyword evidence="4 10" id="KW-0067">ATP-binding</keyword>
<dbReference type="InterPro" id="IPR036640">
    <property type="entry name" value="ABC1_TM_sf"/>
</dbReference>
<keyword evidence="5 7" id="KW-1133">Transmembrane helix</keyword>
<dbReference type="SUPFAM" id="SSF52540">
    <property type="entry name" value="P-loop containing nucleoside triphosphate hydrolases"/>
    <property type="match status" value="1"/>
</dbReference>
<feature type="transmembrane region" description="Helical" evidence="7">
    <location>
        <begin position="170"/>
        <end position="187"/>
    </location>
</feature>
<dbReference type="PANTHER" id="PTHR43394">
    <property type="entry name" value="ATP-DEPENDENT PERMEASE MDL1, MITOCHONDRIAL"/>
    <property type="match status" value="1"/>
</dbReference>
<evidence type="ECO:0000256" key="7">
    <source>
        <dbReference type="SAM" id="Phobius"/>
    </source>
</evidence>